<evidence type="ECO:0000313" key="2">
    <source>
        <dbReference type="EMBL" id="TPX30705.1"/>
    </source>
</evidence>
<dbReference type="InterPro" id="IPR052895">
    <property type="entry name" value="HetReg/Transcr_Mod"/>
</dbReference>
<dbReference type="Pfam" id="PF06985">
    <property type="entry name" value="HET"/>
    <property type="match status" value="1"/>
</dbReference>
<gene>
    <name evidence="2" type="ORF">SmJEL517_g05795</name>
</gene>
<dbReference type="OrthoDB" id="2413580at2759"/>
<dbReference type="PANTHER" id="PTHR24148">
    <property type="entry name" value="ANKYRIN REPEAT DOMAIN-CONTAINING PROTEIN 39 HOMOLOG-RELATED"/>
    <property type="match status" value="1"/>
</dbReference>
<dbReference type="InterPro" id="IPR010730">
    <property type="entry name" value="HET"/>
</dbReference>
<protein>
    <recommendedName>
        <fullName evidence="1">Heterokaryon incompatibility domain-containing protein</fullName>
    </recommendedName>
</protein>
<evidence type="ECO:0000313" key="3">
    <source>
        <dbReference type="Proteomes" id="UP000319731"/>
    </source>
</evidence>
<dbReference type="RefSeq" id="XP_031022310.1">
    <property type="nucleotide sequence ID" value="XM_031171721.1"/>
</dbReference>
<dbReference type="STRING" id="1806994.A0A507BZC0"/>
<comment type="caution">
    <text evidence="2">The sequence shown here is derived from an EMBL/GenBank/DDBJ whole genome shotgun (WGS) entry which is preliminary data.</text>
</comment>
<proteinExistence type="predicted"/>
<dbReference type="Gene3D" id="3.40.50.11350">
    <property type="match status" value="1"/>
</dbReference>
<sequence>MDWTVLCGSDGSTESNIKMVPRSYVALSHVWGTNPDWRSKLFGDSPRPEWAKDAYLRELMDATLRRYRIRLVWTDFCAMPLYTMSNEEVTKRLRMMAQVYADAETVLVPAIFQECPIGNYKLLYAAYLNCRDKVSKVVGRQATIALVKLAKQLYNSKWWTRLWTLQEGILASQIQGYCSSCRSMHRLYGEVGGESGICDVISIFVDWSSNDEVTLDIRPPDVKENISQAVSAIHRLYKLRNRGSEHWIRDLLAEASLRNVSVIHDRVIAISAVLDLRNFDTSWSYEMLLKALADRLESSGDIDKMFIVPGPTCGAYGFCWVAGQTETGWYSRNMVGTLSITRQDYGISLKCYPVTLLPEYEVVNQGKSVFSFTSALFKIVPEQDIRRWYKSINGIKDAQELFNVTKKWHAAKWIEDLTGTGYSPIIASATTGDGFSANVRSIVQVQQLHNAAGITSEVIVNDKVLCKMSAVGGIVPVVLHRPLREGELAVLVNSSINEPGKLLMIIRRAANGSYIRQHATQNRHELALRNSNTTDGRYIIATIPGEFGLGNRFPNLVNGFVLSLLTNRTLFLELPDVMSSVWKFSLDFEIGNRARPTDTVRIIHETEKDTFAISTTENLSAYYDAPERGGVRTWTMHGIDYYIPFWQANPSYRQKLDEIFPDGRVAYHVLRKVVNLNSKLQQILSTHEASNFRPYMVGIHVRAHKVQSIAPMRTYSLVALELAAVSDVAPIDVGFHLATDDESKRGELSTWLGGRATYLPINFSMENAVGNPGGTTEDGALDFIALAISNVVITTFASSFGQWAAAMNGNPYVIVGVGLTDFKDIRAVTSWRTNVAEPCTFSMKSFVGSPEAKSYDLELLMSEYLSALAAGNLTTIEESRRDRAVALLLTSKHYLHHSQCHY</sequence>
<keyword evidence="3" id="KW-1185">Reference proteome</keyword>
<name>A0A507BZC0_9FUNG</name>
<organism evidence="2 3">
    <name type="scientific">Synchytrium microbalum</name>
    <dbReference type="NCBI Taxonomy" id="1806994"/>
    <lineage>
        <taxon>Eukaryota</taxon>
        <taxon>Fungi</taxon>
        <taxon>Fungi incertae sedis</taxon>
        <taxon>Chytridiomycota</taxon>
        <taxon>Chytridiomycota incertae sedis</taxon>
        <taxon>Chytridiomycetes</taxon>
        <taxon>Synchytriales</taxon>
        <taxon>Synchytriaceae</taxon>
        <taxon>Synchytrium</taxon>
    </lineage>
</organism>
<dbReference type="AlphaFoldDB" id="A0A507BZC0"/>
<dbReference type="PANTHER" id="PTHR24148:SF64">
    <property type="entry name" value="HETEROKARYON INCOMPATIBILITY DOMAIN-CONTAINING PROTEIN"/>
    <property type="match status" value="1"/>
</dbReference>
<reference evidence="2 3" key="1">
    <citation type="journal article" date="2019" name="Sci. Rep.">
        <title>Comparative genomics of chytrid fungi reveal insights into the obligate biotrophic and pathogenic lifestyle of Synchytrium endobioticum.</title>
        <authorList>
            <person name="van de Vossenberg B.T.L.H."/>
            <person name="Warris S."/>
            <person name="Nguyen H.D.T."/>
            <person name="van Gent-Pelzer M.P.E."/>
            <person name="Joly D.L."/>
            <person name="van de Geest H.C."/>
            <person name="Bonants P.J.M."/>
            <person name="Smith D.S."/>
            <person name="Levesque C.A."/>
            <person name="van der Lee T.A.J."/>
        </authorList>
    </citation>
    <scope>NUCLEOTIDE SEQUENCE [LARGE SCALE GENOMIC DNA]</scope>
    <source>
        <strain evidence="2 3">JEL517</strain>
    </source>
</reference>
<accession>A0A507BZC0</accession>
<dbReference type="Proteomes" id="UP000319731">
    <property type="component" value="Unassembled WGS sequence"/>
</dbReference>
<feature type="domain" description="Heterokaryon incompatibility" evidence="1">
    <location>
        <begin position="24"/>
        <end position="167"/>
    </location>
</feature>
<evidence type="ECO:0000259" key="1">
    <source>
        <dbReference type="Pfam" id="PF06985"/>
    </source>
</evidence>
<dbReference type="EMBL" id="QEAO01000059">
    <property type="protein sequence ID" value="TPX30705.1"/>
    <property type="molecule type" value="Genomic_DNA"/>
</dbReference>
<dbReference type="GeneID" id="42007018"/>